<name>A0A512DTY6_9PROT</name>
<dbReference type="GO" id="GO:0003700">
    <property type="term" value="F:DNA-binding transcription factor activity"/>
    <property type="evidence" value="ECO:0007669"/>
    <property type="project" value="TreeGrafter"/>
</dbReference>
<dbReference type="Gene3D" id="3.30.450.40">
    <property type="match status" value="1"/>
</dbReference>
<dbReference type="Pfam" id="PF09339">
    <property type="entry name" value="HTH_IclR"/>
    <property type="match status" value="1"/>
</dbReference>
<evidence type="ECO:0000256" key="3">
    <source>
        <dbReference type="ARBA" id="ARBA00023163"/>
    </source>
</evidence>
<dbReference type="Gene3D" id="1.10.10.10">
    <property type="entry name" value="Winged helix-like DNA-binding domain superfamily/Winged helix DNA-binding domain"/>
    <property type="match status" value="1"/>
</dbReference>
<dbReference type="OrthoDB" id="9807558at2"/>
<dbReference type="GO" id="GO:0003677">
    <property type="term" value="F:DNA binding"/>
    <property type="evidence" value="ECO:0007669"/>
    <property type="project" value="UniProtKB-KW"/>
</dbReference>
<dbReference type="InterPro" id="IPR050707">
    <property type="entry name" value="HTH_MetabolicPath_Reg"/>
</dbReference>
<feature type="domain" description="HTH iclR-type" evidence="4">
    <location>
        <begin position="8"/>
        <end position="69"/>
    </location>
</feature>
<dbReference type="GO" id="GO:0045892">
    <property type="term" value="P:negative regulation of DNA-templated transcription"/>
    <property type="evidence" value="ECO:0007669"/>
    <property type="project" value="TreeGrafter"/>
</dbReference>
<dbReference type="PROSITE" id="PS51077">
    <property type="entry name" value="HTH_ICLR"/>
    <property type="match status" value="1"/>
</dbReference>
<dbReference type="PANTHER" id="PTHR30136">
    <property type="entry name" value="HELIX-TURN-HELIX TRANSCRIPTIONAL REGULATOR, ICLR FAMILY"/>
    <property type="match status" value="1"/>
</dbReference>
<dbReference type="SUPFAM" id="SSF55781">
    <property type="entry name" value="GAF domain-like"/>
    <property type="match status" value="1"/>
</dbReference>
<organism evidence="6 7">
    <name type="scientific">Skermanella aerolata</name>
    <dbReference type="NCBI Taxonomy" id="393310"/>
    <lineage>
        <taxon>Bacteria</taxon>
        <taxon>Pseudomonadati</taxon>
        <taxon>Pseudomonadota</taxon>
        <taxon>Alphaproteobacteria</taxon>
        <taxon>Rhodospirillales</taxon>
        <taxon>Azospirillaceae</taxon>
        <taxon>Skermanella</taxon>
    </lineage>
</organism>
<dbReference type="InterPro" id="IPR005471">
    <property type="entry name" value="Tscrpt_reg_IclR_N"/>
</dbReference>
<keyword evidence="7" id="KW-1185">Reference proteome</keyword>
<comment type="caution">
    <text evidence="6">The sequence shown here is derived from an EMBL/GenBank/DDBJ whole genome shotgun (WGS) entry which is preliminary data.</text>
</comment>
<keyword evidence="2" id="KW-0238">DNA-binding</keyword>
<dbReference type="SMART" id="SM00346">
    <property type="entry name" value="HTH_ICLR"/>
    <property type="match status" value="1"/>
</dbReference>
<evidence type="ECO:0000256" key="1">
    <source>
        <dbReference type="ARBA" id="ARBA00023015"/>
    </source>
</evidence>
<dbReference type="Proteomes" id="UP000321523">
    <property type="component" value="Unassembled WGS sequence"/>
</dbReference>
<gene>
    <name evidence="6" type="ORF">SAE02_40820</name>
</gene>
<dbReference type="PROSITE" id="PS51078">
    <property type="entry name" value="ICLR_ED"/>
    <property type="match status" value="1"/>
</dbReference>
<evidence type="ECO:0000313" key="6">
    <source>
        <dbReference type="EMBL" id="GEO39934.1"/>
    </source>
</evidence>
<dbReference type="PANTHER" id="PTHR30136:SF39">
    <property type="entry name" value="TRANSCRIPTIONAL REGULATORY PROTEIN"/>
    <property type="match status" value="1"/>
</dbReference>
<proteinExistence type="predicted"/>
<evidence type="ECO:0000313" key="7">
    <source>
        <dbReference type="Proteomes" id="UP000321523"/>
    </source>
</evidence>
<dbReference type="InterPro" id="IPR036390">
    <property type="entry name" value="WH_DNA-bd_sf"/>
</dbReference>
<evidence type="ECO:0000259" key="5">
    <source>
        <dbReference type="PROSITE" id="PS51078"/>
    </source>
</evidence>
<sequence length="269" mass="29193">MPITSSPLNAIQKACGILRALSAKAPLRLSEITAAAGLNKVTTLRILDTLVQEGFVRRLDDEATYVLGPEIQAMIAPLQQPSDIREMARPSLVRLATLSEDTVLLSVRSGNESVCIDREVGVFPIRANYLDFGSRRPLGVGAGSLALLAWAQDPEIDAVLEALAPQLKSYPRMTPEIIKAEVATAREQGYTLLCDKVVDGMAAIGIPVFQGSNRVPMAAISIAALTDRIRTRVPELLDGLRREAEFIARAFDLPTTRAPSRPSQRRKAK</sequence>
<accession>A0A512DTY6</accession>
<evidence type="ECO:0000256" key="2">
    <source>
        <dbReference type="ARBA" id="ARBA00023125"/>
    </source>
</evidence>
<dbReference type="SUPFAM" id="SSF46785">
    <property type="entry name" value="Winged helix' DNA-binding domain"/>
    <property type="match status" value="1"/>
</dbReference>
<protein>
    <submittedName>
        <fullName evidence="6">Transcriptional regulator</fullName>
    </submittedName>
</protein>
<dbReference type="InterPro" id="IPR014757">
    <property type="entry name" value="Tscrpt_reg_IclR_C"/>
</dbReference>
<dbReference type="RefSeq" id="WP_044433808.1">
    <property type="nucleotide sequence ID" value="NZ_BJYZ01000019.1"/>
</dbReference>
<keyword evidence="3" id="KW-0804">Transcription</keyword>
<dbReference type="InterPro" id="IPR029016">
    <property type="entry name" value="GAF-like_dom_sf"/>
</dbReference>
<dbReference type="InterPro" id="IPR036388">
    <property type="entry name" value="WH-like_DNA-bd_sf"/>
</dbReference>
<dbReference type="Pfam" id="PF01614">
    <property type="entry name" value="IclR_C"/>
    <property type="match status" value="1"/>
</dbReference>
<evidence type="ECO:0000259" key="4">
    <source>
        <dbReference type="PROSITE" id="PS51077"/>
    </source>
</evidence>
<feature type="domain" description="IclR-ED" evidence="5">
    <location>
        <begin position="70"/>
        <end position="253"/>
    </location>
</feature>
<dbReference type="EMBL" id="BJYZ01000019">
    <property type="protein sequence ID" value="GEO39934.1"/>
    <property type="molecule type" value="Genomic_DNA"/>
</dbReference>
<dbReference type="AlphaFoldDB" id="A0A512DTY6"/>
<keyword evidence="1" id="KW-0805">Transcription regulation</keyword>
<reference evidence="6 7" key="1">
    <citation type="submission" date="2019-07" db="EMBL/GenBank/DDBJ databases">
        <title>Whole genome shotgun sequence of Skermanella aerolata NBRC 106429.</title>
        <authorList>
            <person name="Hosoyama A."/>
            <person name="Uohara A."/>
            <person name="Ohji S."/>
            <person name="Ichikawa N."/>
        </authorList>
    </citation>
    <scope>NUCLEOTIDE SEQUENCE [LARGE SCALE GENOMIC DNA]</scope>
    <source>
        <strain evidence="6 7">NBRC 106429</strain>
    </source>
</reference>